<accession>X0X024</accession>
<protein>
    <recommendedName>
        <fullName evidence="1">Rubrerythrin rubredoxin-like domain-containing protein</fullName>
    </recommendedName>
</protein>
<dbReference type="AlphaFoldDB" id="X0X024"/>
<feature type="domain" description="Rubrerythrin rubredoxin-like" evidence="1">
    <location>
        <begin position="5"/>
        <end position="32"/>
    </location>
</feature>
<proteinExistence type="predicted"/>
<dbReference type="EMBL" id="BARS01043148">
    <property type="protein sequence ID" value="GAG36539.1"/>
    <property type="molecule type" value="Genomic_DNA"/>
</dbReference>
<dbReference type="Pfam" id="PF21349">
    <property type="entry name" value="RUBY_RBDX"/>
    <property type="match status" value="1"/>
</dbReference>
<comment type="caution">
    <text evidence="2">The sequence shown here is derived from an EMBL/GenBank/DDBJ whole genome shotgun (WGS) entry which is preliminary data.</text>
</comment>
<gene>
    <name evidence="2" type="ORF">S01H1_65372</name>
</gene>
<evidence type="ECO:0000313" key="2">
    <source>
        <dbReference type="EMBL" id="GAG36539.1"/>
    </source>
</evidence>
<dbReference type="InterPro" id="IPR048574">
    <property type="entry name" value="RUBY_RBDX"/>
</dbReference>
<evidence type="ECO:0000259" key="1">
    <source>
        <dbReference type="Pfam" id="PF21349"/>
    </source>
</evidence>
<dbReference type="Gene3D" id="2.20.28.10">
    <property type="match status" value="1"/>
</dbReference>
<name>X0X024_9ZZZZ</name>
<feature type="non-terminal residue" evidence="2">
    <location>
        <position position="44"/>
    </location>
</feature>
<reference evidence="2" key="1">
    <citation type="journal article" date="2014" name="Front. Microbiol.">
        <title>High frequency of phylogenetically diverse reductive dehalogenase-homologous genes in deep subseafloor sedimentary metagenomes.</title>
        <authorList>
            <person name="Kawai M."/>
            <person name="Futagami T."/>
            <person name="Toyoda A."/>
            <person name="Takaki Y."/>
            <person name="Nishi S."/>
            <person name="Hori S."/>
            <person name="Arai W."/>
            <person name="Tsubouchi T."/>
            <person name="Morono Y."/>
            <person name="Uchiyama I."/>
            <person name="Ito T."/>
            <person name="Fujiyama A."/>
            <person name="Inagaki F."/>
            <person name="Takami H."/>
        </authorList>
    </citation>
    <scope>NUCLEOTIDE SEQUENCE</scope>
    <source>
        <strain evidence="2">Expedition CK06-06</strain>
    </source>
</reference>
<sequence length="44" mass="4849">MVKLWVCVICGDPYIGGSPPDCCPFCGAHKKYIKEAKDAEVNFD</sequence>
<organism evidence="2">
    <name type="scientific">marine sediment metagenome</name>
    <dbReference type="NCBI Taxonomy" id="412755"/>
    <lineage>
        <taxon>unclassified sequences</taxon>
        <taxon>metagenomes</taxon>
        <taxon>ecological metagenomes</taxon>
    </lineage>
</organism>
<dbReference type="SUPFAM" id="SSF57802">
    <property type="entry name" value="Rubredoxin-like"/>
    <property type="match status" value="1"/>
</dbReference>